<keyword evidence="5" id="KW-0963">Cytoplasm</keyword>
<dbReference type="EMBL" id="VSSQ01000232">
    <property type="protein sequence ID" value="MPL87075.1"/>
    <property type="molecule type" value="Genomic_DNA"/>
</dbReference>
<evidence type="ECO:0000256" key="7">
    <source>
        <dbReference type="ARBA" id="ARBA00023186"/>
    </source>
</evidence>
<evidence type="ECO:0000313" key="10">
    <source>
        <dbReference type="EMBL" id="MPL87075.1"/>
    </source>
</evidence>
<dbReference type="EC" id="5.2.1.8" evidence="4"/>
<keyword evidence="7" id="KW-0143">Chaperone</keyword>
<dbReference type="Pfam" id="PF00254">
    <property type="entry name" value="FKBP_C"/>
    <property type="match status" value="2"/>
</dbReference>
<keyword evidence="6" id="KW-0697">Rotamase</keyword>
<evidence type="ECO:0000256" key="5">
    <source>
        <dbReference type="ARBA" id="ARBA00022490"/>
    </source>
</evidence>
<evidence type="ECO:0000256" key="6">
    <source>
        <dbReference type="ARBA" id="ARBA00023110"/>
    </source>
</evidence>
<dbReference type="GO" id="GO:0005737">
    <property type="term" value="C:cytoplasm"/>
    <property type="evidence" value="ECO:0007669"/>
    <property type="project" value="UniProtKB-SubCell"/>
</dbReference>
<dbReference type="Gene3D" id="3.10.50.40">
    <property type="match status" value="2"/>
</dbReference>
<evidence type="ECO:0000256" key="1">
    <source>
        <dbReference type="ARBA" id="ARBA00000971"/>
    </source>
</evidence>
<keyword evidence="8" id="KW-0413">Isomerase</keyword>
<comment type="subcellular location">
    <subcellularLocation>
        <location evidence="2">Cytoplasm</location>
    </subcellularLocation>
</comment>
<comment type="catalytic activity">
    <reaction evidence="1">
        <text>[protein]-peptidylproline (omega=180) = [protein]-peptidylproline (omega=0)</text>
        <dbReference type="Rhea" id="RHEA:16237"/>
        <dbReference type="Rhea" id="RHEA-COMP:10747"/>
        <dbReference type="Rhea" id="RHEA-COMP:10748"/>
        <dbReference type="ChEBI" id="CHEBI:83833"/>
        <dbReference type="ChEBI" id="CHEBI:83834"/>
        <dbReference type="EC" id="5.2.1.8"/>
    </reaction>
</comment>
<dbReference type="InterPro" id="IPR046357">
    <property type="entry name" value="PPIase_dom_sf"/>
</dbReference>
<dbReference type="GO" id="GO:0042026">
    <property type="term" value="P:protein refolding"/>
    <property type="evidence" value="ECO:0007669"/>
    <property type="project" value="UniProtKB-ARBA"/>
</dbReference>
<evidence type="ECO:0000256" key="4">
    <source>
        <dbReference type="ARBA" id="ARBA00013194"/>
    </source>
</evidence>
<name>A0A644V7Q2_9ZZZZ</name>
<dbReference type="SUPFAM" id="SSF54534">
    <property type="entry name" value="FKBP-like"/>
    <property type="match status" value="2"/>
</dbReference>
<reference evidence="10" key="1">
    <citation type="submission" date="2019-08" db="EMBL/GenBank/DDBJ databases">
        <authorList>
            <person name="Kucharzyk K."/>
            <person name="Murdoch R.W."/>
            <person name="Higgins S."/>
            <person name="Loffler F."/>
        </authorList>
    </citation>
    <scope>NUCLEOTIDE SEQUENCE</scope>
</reference>
<protein>
    <recommendedName>
        <fullName evidence="4">peptidylprolyl isomerase</fullName>
        <ecNumber evidence="4">5.2.1.8</ecNumber>
    </recommendedName>
</protein>
<dbReference type="PANTHER" id="PTHR47861">
    <property type="entry name" value="FKBP-TYPE PEPTIDYL-PROLYL CIS-TRANS ISOMERASE SLYD"/>
    <property type="match status" value="1"/>
</dbReference>
<dbReference type="AlphaFoldDB" id="A0A644V7Q2"/>
<evidence type="ECO:0000256" key="8">
    <source>
        <dbReference type="ARBA" id="ARBA00023235"/>
    </source>
</evidence>
<proteinExistence type="inferred from homology"/>
<evidence type="ECO:0000256" key="2">
    <source>
        <dbReference type="ARBA" id="ARBA00004496"/>
    </source>
</evidence>
<comment type="caution">
    <text evidence="10">The sequence shown here is derived from an EMBL/GenBank/DDBJ whole genome shotgun (WGS) entry which is preliminary data.</text>
</comment>
<dbReference type="GO" id="GO:0003755">
    <property type="term" value="F:peptidyl-prolyl cis-trans isomerase activity"/>
    <property type="evidence" value="ECO:0007669"/>
    <property type="project" value="UniProtKB-KW"/>
</dbReference>
<evidence type="ECO:0000259" key="9">
    <source>
        <dbReference type="PROSITE" id="PS50059"/>
    </source>
</evidence>
<evidence type="ECO:0000256" key="3">
    <source>
        <dbReference type="ARBA" id="ARBA00006577"/>
    </source>
</evidence>
<sequence length="316" mass="35326">MLSLLLGAFSCAVEKEESAEDVERRVLESYIKVVHSDTLKPAASGLYTITRAKGAGTLIEDTSYVYVTYSTRDLKGNFLTTTDEQVAKRVGSYSAANYYGPYLMQTGANTVIRGVEEGMDNKRVGSDFSLIIPSWLSDYGYTGSNKSHTSPTIYDFKILRVVKNIEKFQRDSLRSFSNLYYGGIDSTELDYYFKIIKATEGDSVKVGDNLEYYYVGKLLNGFVFDTNIEDTARKYGIYSSSKTYTPLNNTVSDPENTSDDGSGNSVIKGVAKTFLNMKYGEKAVSFFSSEYGYGSQEKNFGVFQPLFFEIYVVKKN</sequence>
<gene>
    <name evidence="10" type="ORF">SDC9_33067</name>
</gene>
<comment type="similarity">
    <text evidence="3">Belongs to the FKBP-type PPIase family.</text>
</comment>
<dbReference type="PROSITE" id="PS50059">
    <property type="entry name" value="FKBP_PPIASE"/>
    <property type="match status" value="1"/>
</dbReference>
<dbReference type="InterPro" id="IPR001179">
    <property type="entry name" value="PPIase_FKBP_dom"/>
</dbReference>
<feature type="domain" description="PPIase FKBP-type" evidence="9">
    <location>
        <begin position="207"/>
        <end position="316"/>
    </location>
</feature>
<organism evidence="10">
    <name type="scientific">bioreactor metagenome</name>
    <dbReference type="NCBI Taxonomy" id="1076179"/>
    <lineage>
        <taxon>unclassified sequences</taxon>
        <taxon>metagenomes</taxon>
        <taxon>ecological metagenomes</taxon>
    </lineage>
</organism>
<dbReference type="PANTHER" id="PTHR47861:SF3">
    <property type="entry name" value="FKBP-TYPE PEPTIDYL-PROLYL CIS-TRANS ISOMERASE SLYD"/>
    <property type="match status" value="1"/>
</dbReference>
<accession>A0A644V7Q2</accession>